<evidence type="ECO:0008006" key="4">
    <source>
        <dbReference type="Google" id="ProtNLM"/>
    </source>
</evidence>
<protein>
    <recommendedName>
        <fullName evidence="4">Integral membrane protein</fullName>
    </recommendedName>
</protein>
<dbReference type="EMBL" id="CP000830">
    <property type="protein sequence ID" value="ABV94120.1"/>
    <property type="molecule type" value="Genomic_DNA"/>
</dbReference>
<reference evidence="3" key="1">
    <citation type="journal article" date="2010" name="ISME J.">
        <title>The complete genome sequence of the algal symbiont Dinoroseobacter shibae: a hitchhiker's guide to life in the sea.</title>
        <authorList>
            <person name="Wagner-Dobler I."/>
            <person name="Ballhausen B."/>
            <person name="Berger M."/>
            <person name="Brinkhoff T."/>
            <person name="Buchholz I."/>
            <person name="Bunk B."/>
            <person name="Cypionka H."/>
            <person name="Daniel R."/>
            <person name="Drepper T."/>
            <person name="Gerdts G."/>
            <person name="Hahnke S."/>
            <person name="Han C."/>
            <person name="Jahn D."/>
            <person name="Kalhoefer D."/>
            <person name="Kiss H."/>
            <person name="Klenk H.P."/>
            <person name="Kyrpides N."/>
            <person name="Liebl W."/>
            <person name="Liesegang H."/>
            <person name="Meincke L."/>
            <person name="Pati A."/>
            <person name="Petersen J."/>
            <person name="Piekarski T."/>
            <person name="Pommerenke C."/>
            <person name="Pradella S."/>
            <person name="Pukall R."/>
            <person name="Rabus R."/>
            <person name="Stackebrandt E."/>
            <person name="Thole S."/>
            <person name="Thompson L."/>
            <person name="Tielen P."/>
            <person name="Tomasch J."/>
            <person name="von Jan M."/>
            <person name="Wanphrut N."/>
            <person name="Wichels A."/>
            <person name="Zech H."/>
            <person name="Simon M."/>
        </authorList>
    </citation>
    <scope>NUCLEOTIDE SEQUENCE [LARGE SCALE GENOMIC DNA]</scope>
    <source>
        <strain evidence="3">DSM 16493 / NCIMB 14021 / DFL 12</strain>
    </source>
</reference>
<evidence type="ECO:0000313" key="2">
    <source>
        <dbReference type="EMBL" id="ABV94120.1"/>
    </source>
</evidence>
<dbReference type="HOGENOM" id="CLU_096000_1_0_5"/>
<dbReference type="AlphaFoldDB" id="A8LRT9"/>
<organism evidence="2 3">
    <name type="scientific">Dinoroseobacter shibae (strain DSM 16493 / NCIMB 14021 / DFL 12)</name>
    <dbReference type="NCBI Taxonomy" id="398580"/>
    <lineage>
        <taxon>Bacteria</taxon>
        <taxon>Pseudomonadati</taxon>
        <taxon>Pseudomonadota</taxon>
        <taxon>Alphaproteobacteria</taxon>
        <taxon>Rhodobacterales</taxon>
        <taxon>Roseobacteraceae</taxon>
        <taxon>Dinoroseobacter</taxon>
    </lineage>
</organism>
<evidence type="ECO:0000313" key="3">
    <source>
        <dbReference type="Proteomes" id="UP000006833"/>
    </source>
</evidence>
<proteinExistence type="predicted"/>
<sequence>MPLEWITTSQQAPEKSGACLTEQRLYLWPHKSLTAKGFVAFMTITALALSLPLVAVLGTGVLWGLLPFMLLSLGGVWYGIRRNQRDMSLHEVLVLAEDRIALTRHNPHRAAQHWEANPYWVELRLHPKEGPVENYITLRGSDREVELGAFLSPEERLDLHADLQDRLNRMRRP</sequence>
<dbReference type="STRING" id="398580.Dshi_2384"/>
<keyword evidence="1" id="KW-1133">Transmembrane helix</keyword>
<keyword evidence="3" id="KW-1185">Reference proteome</keyword>
<accession>A8LRT9</accession>
<dbReference type="Proteomes" id="UP000006833">
    <property type="component" value="Chromosome"/>
</dbReference>
<dbReference type="OrthoDB" id="9808190at2"/>
<name>A8LRT9_DINSH</name>
<gene>
    <name evidence="2" type="ordered locus">Dshi_2384</name>
</gene>
<dbReference type="KEGG" id="dsh:Dshi_2384"/>
<dbReference type="Pfam" id="PF10003">
    <property type="entry name" value="DUF2244"/>
    <property type="match status" value="1"/>
</dbReference>
<keyword evidence="1" id="KW-0472">Membrane</keyword>
<feature type="transmembrane region" description="Helical" evidence="1">
    <location>
        <begin position="33"/>
        <end position="55"/>
    </location>
</feature>
<keyword evidence="1" id="KW-0812">Transmembrane</keyword>
<dbReference type="RefSeq" id="WP_012179051.1">
    <property type="nucleotide sequence ID" value="NC_009952.1"/>
</dbReference>
<dbReference type="InterPro" id="IPR019253">
    <property type="entry name" value="DUF2244_TM"/>
</dbReference>
<feature type="transmembrane region" description="Helical" evidence="1">
    <location>
        <begin position="61"/>
        <end position="80"/>
    </location>
</feature>
<evidence type="ECO:0000256" key="1">
    <source>
        <dbReference type="SAM" id="Phobius"/>
    </source>
</evidence>
<dbReference type="eggNOG" id="COG5488">
    <property type="taxonomic scope" value="Bacteria"/>
</dbReference>